<dbReference type="OrthoDB" id="9810247at2"/>
<evidence type="ECO:0000313" key="2">
    <source>
        <dbReference type="EMBL" id="OSC41884.1"/>
    </source>
</evidence>
<keyword evidence="3" id="KW-1185">Reference proteome</keyword>
<reference evidence="2 3" key="1">
    <citation type="submission" date="2017-04" db="EMBL/GenBank/DDBJ databases">
        <title>The new phylogeny of genus Mycobacterium.</title>
        <authorList>
            <person name="Tortoli E."/>
            <person name="Trovato A."/>
            <person name="Cirillo D.M."/>
        </authorList>
    </citation>
    <scope>NUCLEOTIDE SEQUENCE [LARGE SCALE GENOMIC DNA]</scope>
    <source>
        <strain evidence="2 3">TBL 1200985</strain>
    </source>
</reference>
<evidence type="ECO:0000313" key="3">
    <source>
        <dbReference type="Proteomes" id="UP000193247"/>
    </source>
</evidence>
<dbReference type="CDD" id="cd02440">
    <property type="entry name" value="AdoMet_MTases"/>
    <property type="match status" value="1"/>
</dbReference>
<dbReference type="SUPFAM" id="SSF53335">
    <property type="entry name" value="S-adenosyl-L-methionine-dependent methyltransferases"/>
    <property type="match status" value="1"/>
</dbReference>
<keyword evidence="2" id="KW-0489">Methyltransferase</keyword>
<dbReference type="PANTHER" id="PTHR43464:SF83">
    <property type="entry name" value="MALONYL-[ACYL-CARRIER PROTEIN] O-METHYLTRANSFERASE"/>
    <property type="match status" value="1"/>
</dbReference>
<sequence>MIAAPPFVAQIRQRLSEAHHVLRAAVRLRVQAEALAGHLKRGDSLLDVGCGTGHLSVCVRQMYGVQPSGVDVKDFRQAQVPFRQFDGTSIPFPHNAFDHVVLSEVLHHSHDPMALIKECHRVARRSVIVFEDMPDGRLGKLILFLHIELFARYYRYPFRPAPVGTHRFALEWLGDNASCVARIPQRPEWFTPYPRVLLVYQVGAEQTRGQR</sequence>
<accession>A0A1X2LXR6</accession>
<dbReference type="GO" id="GO:0032259">
    <property type="term" value="P:methylation"/>
    <property type="evidence" value="ECO:0007669"/>
    <property type="project" value="UniProtKB-KW"/>
</dbReference>
<dbReference type="RefSeq" id="WP_085324337.1">
    <property type="nucleotide sequence ID" value="NZ_NCXP01000005.1"/>
</dbReference>
<evidence type="ECO:0000259" key="1">
    <source>
        <dbReference type="Pfam" id="PF08241"/>
    </source>
</evidence>
<dbReference type="InterPro" id="IPR029063">
    <property type="entry name" value="SAM-dependent_MTases_sf"/>
</dbReference>
<gene>
    <name evidence="2" type="ORF">B8W66_07235</name>
</gene>
<dbReference type="Gene3D" id="3.40.50.150">
    <property type="entry name" value="Vaccinia Virus protein VP39"/>
    <property type="match status" value="1"/>
</dbReference>
<proteinExistence type="predicted"/>
<dbReference type="EMBL" id="NCXP01000005">
    <property type="protein sequence ID" value="OSC41884.1"/>
    <property type="molecule type" value="Genomic_DNA"/>
</dbReference>
<dbReference type="AlphaFoldDB" id="A0A1X2LXR6"/>
<name>A0A1X2LXR6_9MYCO</name>
<organism evidence="2 3">
    <name type="scientific">Mycobacterium decipiens</name>
    <dbReference type="NCBI Taxonomy" id="1430326"/>
    <lineage>
        <taxon>Bacteria</taxon>
        <taxon>Bacillati</taxon>
        <taxon>Actinomycetota</taxon>
        <taxon>Actinomycetes</taxon>
        <taxon>Mycobacteriales</taxon>
        <taxon>Mycobacteriaceae</taxon>
        <taxon>Mycobacterium</taxon>
    </lineage>
</organism>
<dbReference type="STRING" id="1430326.B8W66_07235"/>
<comment type="caution">
    <text evidence="2">The sequence shown here is derived from an EMBL/GenBank/DDBJ whole genome shotgun (WGS) entry which is preliminary data.</text>
</comment>
<dbReference type="PANTHER" id="PTHR43464">
    <property type="entry name" value="METHYLTRANSFERASE"/>
    <property type="match status" value="1"/>
</dbReference>
<keyword evidence="2" id="KW-0808">Transferase</keyword>
<dbReference type="Proteomes" id="UP000193247">
    <property type="component" value="Unassembled WGS sequence"/>
</dbReference>
<dbReference type="GO" id="GO:0008757">
    <property type="term" value="F:S-adenosylmethionine-dependent methyltransferase activity"/>
    <property type="evidence" value="ECO:0007669"/>
    <property type="project" value="InterPro"/>
</dbReference>
<protein>
    <submittedName>
        <fullName evidence="2">SAM-dependent methyltransferase</fullName>
    </submittedName>
</protein>
<dbReference type="Pfam" id="PF08241">
    <property type="entry name" value="Methyltransf_11"/>
    <property type="match status" value="1"/>
</dbReference>
<feature type="domain" description="Methyltransferase type 11" evidence="1">
    <location>
        <begin position="46"/>
        <end position="126"/>
    </location>
</feature>
<dbReference type="InterPro" id="IPR013216">
    <property type="entry name" value="Methyltransf_11"/>
</dbReference>